<keyword evidence="3" id="KW-1185">Reference proteome</keyword>
<evidence type="ECO:0000256" key="1">
    <source>
        <dbReference type="SAM" id="Phobius"/>
    </source>
</evidence>
<reference evidence="3" key="1">
    <citation type="journal article" date="2019" name="Int. J. Syst. Evol. Microbiol.">
        <title>The Global Catalogue of Microorganisms (GCM) 10K type strain sequencing project: providing services to taxonomists for standard genome sequencing and annotation.</title>
        <authorList>
            <consortium name="The Broad Institute Genomics Platform"/>
            <consortium name="The Broad Institute Genome Sequencing Center for Infectious Disease"/>
            <person name="Wu L."/>
            <person name="Ma J."/>
        </authorList>
    </citation>
    <scope>NUCLEOTIDE SEQUENCE [LARGE SCALE GENOMIC DNA]</scope>
    <source>
        <strain evidence="3">TISTR 932</strain>
    </source>
</reference>
<evidence type="ECO:0000313" key="3">
    <source>
        <dbReference type="Proteomes" id="UP001597427"/>
    </source>
</evidence>
<keyword evidence="1" id="KW-0812">Transmembrane</keyword>
<dbReference type="InterPro" id="IPR003425">
    <property type="entry name" value="CCB3/YggT"/>
</dbReference>
<evidence type="ECO:0000313" key="2">
    <source>
        <dbReference type="EMBL" id="MFD2729032.1"/>
    </source>
</evidence>
<dbReference type="Proteomes" id="UP001597427">
    <property type="component" value="Unassembled WGS sequence"/>
</dbReference>
<dbReference type="EMBL" id="JBHUMO010000039">
    <property type="protein sequence ID" value="MFD2729032.1"/>
    <property type="molecule type" value="Genomic_DNA"/>
</dbReference>
<organism evidence="2 3">
    <name type="scientific">Enterococcus camelliae</name>
    <dbReference type="NCBI Taxonomy" id="453959"/>
    <lineage>
        <taxon>Bacteria</taxon>
        <taxon>Bacillati</taxon>
        <taxon>Bacillota</taxon>
        <taxon>Bacilli</taxon>
        <taxon>Lactobacillales</taxon>
        <taxon>Enterococcaceae</taxon>
        <taxon>Enterococcus</taxon>
    </lineage>
</organism>
<sequence>MHLILILQIVSLLNKAIYLYSILLVIYALLSWFPGAYQSFLGKLLNKICEPYLSLFDHLRLQIGPIDFTIFVAIILLDLAGKGLTILLMMLI</sequence>
<protein>
    <submittedName>
        <fullName evidence="2">YggT family protein</fullName>
    </submittedName>
</protein>
<keyword evidence="1" id="KW-0472">Membrane</keyword>
<accession>A0ABW5TJD4</accession>
<gene>
    <name evidence="2" type="ORF">ACFSR0_06305</name>
</gene>
<dbReference type="Pfam" id="PF02325">
    <property type="entry name" value="CCB3_YggT"/>
    <property type="match status" value="1"/>
</dbReference>
<name>A0ABW5TJD4_9ENTE</name>
<proteinExistence type="predicted"/>
<dbReference type="RefSeq" id="WP_379980993.1">
    <property type="nucleotide sequence ID" value="NZ_JBHUMO010000039.1"/>
</dbReference>
<comment type="caution">
    <text evidence="2">The sequence shown here is derived from an EMBL/GenBank/DDBJ whole genome shotgun (WGS) entry which is preliminary data.</text>
</comment>
<keyword evidence="1" id="KW-1133">Transmembrane helix</keyword>
<feature type="transmembrane region" description="Helical" evidence="1">
    <location>
        <begin position="68"/>
        <end position="91"/>
    </location>
</feature>
<feature type="transmembrane region" description="Helical" evidence="1">
    <location>
        <begin position="12"/>
        <end position="33"/>
    </location>
</feature>